<name>A0AC61MRG1_9FIRM</name>
<accession>A0AC61MRG1</accession>
<keyword evidence="2" id="KW-1185">Reference proteome</keyword>
<gene>
    <name evidence="1" type="ORF">JFY71_01060</name>
</gene>
<evidence type="ECO:0000313" key="1">
    <source>
        <dbReference type="EMBL" id="QQK08154.1"/>
    </source>
</evidence>
<dbReference type="EMBL" id="CP066744">
    <property type="protein sequence ID" value="QQK08154.1"/>
    <property type="molecule type" value="Genomic_DNA"/>
</dbReference>
<reference evidence="1 2" key="1">
    <citation type="journal article" date="2022" name="Int. J. Syst. Evol. Microbiol.">
        <title>Miniphocaeibacter halophilus sp. nov., an ammonium-tolerant acetate-producing bacterium isolated from a biogas system.</title>
        <authorList>
            <person name="Schnurer A."/>
            <person name="Singh A."/>
            <person name="Bi S."/>
            <person name="Qiao W."/>
            <person name="Westerholm M."/>
        </authorList>
    </citation>
    <scope>NUCLEOTIDE SEQUENCE [LARGE SCALE GENOMIC DNA]</scope>
    <source>
        <strain evidence="1 2">AMB_01</strain>
    </source>
</reference>
<protein>
    <submittedName>
        <fullName evidence="1">Uncharacterized protein</fullName>
    </submittedName>
</protein>
<proteinExistence type="predicted"/>
<organism evidence="1 2">
    <name type="scientific">Miniphocaeibacter halophilus</name>
    <dbReference type="NCBI Taxonomy" id="2931922"/>
    <lineage>
        <taxon>Bacteria</taxon>
        <taxon>Bacillati</taxon>
        <taxon>Bacillota</taxon>
        <taxon>Tissierellia</taxon>
        <taxon>Tissierellales</taxon>
        <taxon>Peptoniphilaceae</taxon>
        <taxon>Miniphocaeibacter</taxon>
    </lineage>
</organism>
<dbReference type="Proteomes" id="UP000595814">
    <property type="component" value="Chromosome"/>
</dbReference>
<sequence>MASENKVITFVKNLGYEPVEKGSIIVRYLPENLSAKIAKMFTAEIYVLQICKNEIILLPFSTITGFLKEETSLVIKNTEINSVEIKEEFLNYNIYIKYGDEIIALTAQQAETSDLRSNSFYGAGHKKNLKNVLSILSDFNKNT</sequence>
<evidence type="ECO:0000313" key="2">
    <source>
        <dbReference type="Proteomes" id="UP000595814"/>
    </source>
</evidence>